<reference evidence="2" key="1">
    <citation type="journal article" date="2023" name="G3 (Bethesda)">
        <title>Genome assembly and association tests identify interacting loci associated with vigor, precocity, and sex in interspecific pistachio rootstocks.</title>
        <authorList>
            <person name="Palmer W."/>
            <person name="Jacygrad E."/>
            <person name="Sagayaradj S."/>
            <person name="Cavanaugh K."/>
            <person name="Han R."/>
            <person name="Bertier L."/>
            <person name="Beede B."/>
            <person name="Kafkas S."/>
            <person name="Golino D."/>
            <person name="Preece J."/>
            <person name="Michelmore R."/>
        </authorList>
    </citation>
    <scope>NUCLEOTIDE SEQUENCE [LARGE SCALE GENOMIC DNA]</scope>
</reference>
<sequence>MSNNSVSSWSREEEKAFENAIAMHWNNSTSSSTSEEESSSPSSSEEQWQKIASMLPTKTIEELKQHYQLLMEDVQAIEAGHVPLPNYIGELDGATLATSSSSKDFHGFSGSVNGDKRSNCGYGSGFKGLSHESSGHGGKGGLRSDQERRKGIPWTEEEHRLFLLGLDKFGKGDWRSISRNFVISRTPTQVASHAQKYFIRLNSMNRDRRRSSIHDITSVNNGEVSSHHHHHQAPITGQQGNTNPGGGPAMGASVKHRGGQPHMPGLGMYGAPVGHPIATPGHMASAVGTPVMLPPPGHHPHPHPHPPYVVPLAYPMAPPPAMHQ</sequence>
<accession>A0ACC1BYY8</accession>
<dbReference type="EMBL" id="CM047898">
    <property type="protein sequence ID" value="KAJ0104959.1"/>
    <property type="molecule type" value="Genomic_DNA"/>
</dbReference>
<protein>
    <submittedName>
        <fullName evidence="1">Uncharacterized protein</fullName>
    </submittedName>
</protein>
<evidence type="ECO:0000313" key="2">
    <source>
        <dbReference type="Proteomes" id="UP001164250"/>
    </source>
</evidence>
<proteinExistence type="predicted"/>
<gene>
    <name evidence="1" type="ORF">Patl1_19061</name>
</gene>
<dbReference type="Proteomes" id="UP001164250">
    <property type="component" value="Chromosome 2"/>
</dbReference>
<evidence type="ECO:0000313" key="1">
    <source>
        <dbReference type="EMBL" id="KAJ0104959.1"/>
    </source>
</evidence>
<name>A0ACC1BYY8_9ROSI</name>
<comment type="caution">
    <text evidence="1">The sequence shown here is derived from an EMBL/GenBank/DDBJ whole genome shotgun (WGS) entry which is preliminary data.</text>
</comment>
<keyword evidence="2" id="KW-1185">Reference proteome</keyword>
<organism evidence="1 2">
    <name type="scientific">Pistacia atlantica</name>
    <dbReference type="NCBI Taxonomy" id="434234"/>
    <lineage>
        <taxon>Eukaryota</taxon>
        <taxon>Viridiplantae</taxon>
        <taxon>Streptophyta</taxon>
        <taxon>Embryophyta</taxon>
        <taxon>Tracheophyta</taxon>
        <taxon>Spermatophyta</taxon>
        <taxon>Magnoliopsida</taxon>
        <taxon>eudicotyledons</taxon>
        <taxon>Gunneridae</taxon>
        <taxon>Pentapetalae</taxon>
        <taxon>rosids</taxon>
        <taxon>malvids</taxon>
        <taxon>Sapindales</taxon>
        <taxon>Anacardiaceae</taxon>
        <taxon>Pistacia</taxon>
    </lineage>
</organism>